<proteinExistence type="predicted"/>
<evidence type="ECO:0000313" key="1">
    <source>
        <dbReference type="EMBL" id="KKL14814.1"/>
    </source>
</evidence>
<dbReference type="EMBL" id="LAZR01040307">
    <property type="protein sequence ID" value="KKL14814.1"/>
    <property type="molecule type" value="Genomic_DNA"/>
</dbReference>
<sequence length="100" mass="10722">MVQAPRSEIVTTTANKLISQNPKRTSLLVDNLSAQTVFDGLDVGLTTGKGTTIGVGETKIWSQEFGDDPTLARFFIVAAGTADIRIEEGFGRPVEVKVVE</sequence>
<dbReference type="AlphaFoldDB" id="A0A0F9AYW9"/>
<comment type="caution">
    <text evidence="1">The sequence shown here is derived from an EMBL/GenBank/DDBJ whole genome shotgun (WGS) entry which is preliminary data.</text>
</comment>
<gene>
    <name evidence="1" type="ORF">LCGC14_2511870</name>
</gene>
<name>A0A0F9AYW9_9ZZZZ</name>
<protein>
    <submittedName>
        <fullName evidence="1">Uncharacterized protein</fullName>
    </submittedName>
</protein>
<accession>A0A0F9AYW9</accession>
<organism evidence="1">
    <name type="scientific">marine sediment metagenome</name>
    <dbReference type="NCBI Taxonomy" id="412755"/>
    <lineage>
        <taxon>unclassified sequences</taxon>
        <taxon>metagenomes</taxon>
        <taxon>ecological metagenomes</taxon>
    </lineage>
</organism>
<reference evidence="1" key="1">
    <citation type="journal article" date="2015" name="Nature">
        <title>Complex archaea that bridge the gap between prokaryotes and eukaryotes.</title>
        <authorList>
            <person name="Spang A."/>
            <person name="Saw J.H."/>
            <person name="Jorgensen S.L."/>
            <person name="Zaremba-Niedzwiedzka K."/>
            <person name="Martijn J."/>
            <person name="Lind A.E."/>
            <person name="van Eijk R."/>
            <person name="Schleper C."/>
            <person name="Guy L."/>
            <person name="Ettema T.J."/>
        </authorList>
    </citation>
    <scope>NUCLEOTIDE SEQUENCE</scope>
</reference>